<dbReference type="Proteomes" id="UP000078476">
    <property type="component" value="Unassembled WGS sequence"/>
</dbReference>
<comment type="caution">
    <text evidence="1">The sequence shown here is derived from an EMBL/GenBank/DDBJ whole genome shotgun (WGS) entry which is preliminary data.</text>
</comment>
<organism evidence="1 2">
    <name type="scientific">Methylomonas lenta</name>
    <dbReference type="NCBI Taxonomy" id="980561"/>
    <lineage>
        <taxon>Bacteria</taxon>
        <taxon>Pseudomonadati</taxon>
        <taxon>Pseudomonadota</taxon>
        <taxon>Gammaproteobacteria</taxon>
        <taxon>Methylococcales</taxon>
        <taxon>Methylococcaceae</taxon>
        <taxon>Methylomonas</taxon>
    </lineage>
</organism>
<accession>A0A177NUX5</accession>
<dbReference type="EMBL" id="LUUI01000022">
    <property type="protein sequence ID" value="OAI21059.1"/>
    <property type="molecule type" value="Genomic_DNA"/>
</dbReference>
<proteinExistence type="predicted"/>
<evidence type="ECO:0008006" key="3">
    <source>
        <dbReference type="Google" id="ProtNLM"/>
    </source>
</evidence>
<dbReference type="RefSeq" id="WP_066976968.1">
    <property type="nucleotide sequence ID" value="NZ_LUUI01000022.1"/>
</dbReference>
<dbReference type="OrthoDB" id="5570546at2"/>
<reference evidence="1 2" key="1">
    <citation type="submission" date="2016-03" db="EMBL/GenBank/DDBJ databases">
        <authorList>
            <person name="Ploux O."/>
        </authorList>
    </citation>
    <scope>NUCLEOTIDE SEQUENCE [LARGE SCALE GENOMIC DNA]</scope>
    <source>
        <strain evidence="1 2">R-45370</strain>
    </source>
</reference>
<dbReference type="STRING" id="980561.A1359_02605"/>
<dbReference type="AlphaFoldDB" id="A0A177NUX5"/>
<keyword evidence="2" id="KW-1185">Reference proteome</keyword>
<sequence>MKILVIDTGGQIAAALGTIEAKLVCFSDEIQALNAAEQQPELIVLNYAIRDEQTPDYIRLLLAASLRSNLLVVGDKVHEDDVFRCLLSGAKGFQDLQRLAQYSEKLVRVVMQGEAWVTRKMVTRLLDAIQQLKPV</sequence>
<evidence type="ECO:0000313" key="1">
    <source>
        <dbReference type="EMBL" id="OAI21059.1"/>
    </source>
</evidence>
<name>A0A177NUX5_9GAMM</name>
<protein>
    <recommendedName>
        <fullName evidence="3">Response regulatory domain-containing protein</fullName>
    </recommendedName>
</protein>
<gene>
    <name evidence="1" type="ORF">A1359_02605</name>
</gene>
<evidence type="ECO:0000313" key="2">
    <source>
        <dbReference type="Proteomes" id="UP000078476"/>
    </source>
</evidence>